<reference evidence="1" key="2">
    <citation type="submission" date="2023-06" db="EMBL/GenBank/DDBJ databases">
        <authorList>
            <consortium name="Lawrence Berkeley National Laboratory"/>
            <person name="Mondo S.J."/>
            <person name="Hensen N."/>
            <person name="Bonometti L."/>
            <person name="Westerberg I."/>
            <person name="Brannstrom I.O."/>
            <person name="Guillou S."/>
            <person name="Cros-Aarteil S."/>
            <person name="Calhoun S."/>
            <person name="Haridas S."/>
            <person name="Kuo A."/>
            <person name="Pangilinan J."/>
            <person name="Riley R."/>
            <person name="Labutti K."/>
            <person name="Andreopoulos B."/>
            <person name="Lipzen A."/>
            <person name="Chen C."/>
            <person name="Yanf M."/>
            <person name="Daum C."/>
            <person name="Ng V."/>
            <person name="Clum A."/>
            <person name="Steindorff A."/>
            <person name="Ohm R."/>
            <person name="Martin F."/>
            <person name="Silar P."/>
            <person name="Natvig D."/>
            <person name="Lalanne C."/>
            <person name="Gautier V."/>
            <person name="Ament-Velasquez S.L."/>
            <person name="Kruys A."/>
            <person name="Hutchinson M.I."/>
            <person name="Powell A.J."/>
            <person name="Barry K."/>
            <person name="Miller A.N."/>
            <person name="Grigoriev I.V."/>
            <person name="Debuchy R."/>
            <person name="Gladieux P."/>
            <person name="Thoren M.H."/>
            <person name="Johannesson H."/>
        </authorList>
    </citation>
    <scope>NUCLEOTIDE SEQUENCE</scope>
    <source>
        <strain evidence="1">CBS 333.67</strain>
    </source>
</reference>
<evidence type="ECO:0000313" key="2">
    <source>
        <dbReference type="Proteomes" id="UP001273166"/>
    </source>
</evidence>
<comment type="caution">
    <text evidence="1">The sequence shown here is derived from an EMBL/GenBank/DDBJ whole genome shotgun (WGS) entry which is preliminary data.</text>
</comment>
<protein>
    <submittedName>
        <fullName evidence="1">Uncharacterized protein</fullName>
    </submittedName>
</protein>
<proteinExistence type="predicted"/>
<accession>A0AAJ0GWK4</accession>
<keyword evidence="2" id="KW-1185">Reference proteome</keyword>
<gene>
    <name evidence="1" type="ORF">B0T15DRAFT_529548</name>
</gene>
<dbReference type="RefSeq" id="XP_062722965.1">
    <property type="nucleotide sequence ID" value="XM_062869112.1"/>
</dbReference>
<name>A0AAJ0GWK4_9PEZI</name>
<evidence type="ECO:0000313" key="1">
    <source>
        <dbReference type="EMBL" id="KAK3307185.1"/>
    </source>
</evidence>
<reference evidence="1" key="1">
    <citation type="journal article" date="2023" name="Mol. Phylogenet. Evol.">
        <title>Genome-scale phylogeny and comparative genomics of the fungal order Sordariales.</title>
        <authorList>
            <person name="Hensen N."/>
            <person name="Bonometti L."/>
            <person name="Westerberg I."/>
            <person name="Brannstrom I.O."/>
            <person name="Guillou S."/>
            <person name="Cros-Aarteil S."/>
            <person name="Calhoun S."/>
            <person name="Haridas S."/>
            <person name="Kuo A."/>
            <person name="Mondo S."/>
            <person name="Pangilinan J."/>
            <person name="Riley R."/>
            <person name="LaButti K."/>
            <person name="Andreopoulos B."/>
            <person name="Lipzen A."/>
            <person name="Chen C."/>
            <person name="Yan M."/>
            <person name="Daum C."/>
            <person name="Ng V."/>
            <person name="Clum A."/>
            <person name="Steindorff A."/>
            <person name="Ohm R.A."/>
            <person name="Martin F."/>
            <person name="Silar P."/>
            <person name="Natvig D.O."/>
            <person name="Lalanne C."/>
            <person name="Gautier V."/>
            <person name="Ament-Velasquez S.L."/>
            <person name="Kruys A."/>
            <person name="Hutchinson M.I."/>
            <person name="Powell A.J."/>
            <person name="Barry K."/>
            <person name="Miller A.N."/>
            <person name="Grigoriev I.V."/>
            <person name="Debuchy R."/>
            <person name="Gladieux P."/>
            <person name="Hiltunen Thoren M."/>
            <person name="Johannesson H."/>
        </authorList>
    </citation>
    <scope>NUCLEOTIDE SEQUENCE</scope>
    <source>
        <strain evidence="1">CBS 333.67</strain>
    </source>
</reference>
<dbReference type="AlphaFoldDB" id="A0AAJ0GWK4"/>
<dbReference type="Proteomes" id="UP001273166">
    <property type="component" value="Unassembled WGS sequence"/>
</dbReference>
<sequence length="159" mass="17103">MYPASILIVACAIVYGPVFGSALPLSKRANNGVYLANCVTRGTMWYSEMSYYNNARSGSQNGQLPDGSAFPSQTDGVPNLVTWEGQRHCGTYPDTGATFCSTIANGAQSLNSGEFAGSGSNSFGATFSCYKDNGRQLYNVPEGSQLQHTCYSIYYCFQN</sequence>
<dbReference type="GeneID" id="87887941"/>
<dbReference type="EMBL" id="JAUDZG010000003">
    <property type="protein sequence ID" value="KAK3307185.1"/>
    <property type="molecule type" value="Genomic_DNA"/>
</dbReference>
<organism evidence="1 2">
    <name type="scientific">Chaetomium strumarium</name>
    <dbReference type="NCBI Taxonomy" id="1170767"/>
    <lineage>
        <taxon>Eukaryota</taxon>
        <taxon>Fungi</taxon>
        <taxon>Dikarya</taxon>
        <taxon>Ascomycota</taxon>
        <taxon>Pezizomycotina</taxon>
        <taxon>Sordariomycetes</taxon>
        <taxon>Sordariomycetidae</taxon>
        <taxon>Sordariales</taxon>
        <taxon>Chaetomiaceae</taxon>
        <taxon>Chaetomium</taxon>
    </lineage>
</organism>